<dbReference type="OrthoDB" id="5959647at2"/>
<evidence type="ECO:0000256" key="1">
    <source>
        <dbReference type="SAM" id="MobiDB-lite"/>
    </source>
</evidence>
<dbReference type="EMBL" id="JACHET010000001">
    <property type="protein sequence ID" value="MBB6185336.1"/>
    <property type="molecule type" value="Genomic_DNA"/>
</dbReference>
<evidence type="ECO:0000313" key="3">
    <source>
        <dbReference type="Proteomes" id="UP000560000"/>
    </source>
</evidence>
<name>A0A841KJF6_9GAMM</name>
<organism evidence="2 3">
    <name type="scientific">Oleiagrimonas soli</name>
    <dbReference type="NCBI Taxonomy" id="1543381"/>
    <lineage>
        <taxon>Bacteria</taxon>
        <taxon>Pseudomonadati</taxon>
        <taxon>Pseudomonadota</taxon>
        <taxon>Gammaproteobacteria</taxon>
        <taxon>Lysobacterales</taxon>
        <taxon>Rhodanobacteraceae</taxon>
        <taxon>Oleiagrimonas</taxon>
    </lineage>
</organism>
<gene>
    <name evidence="2" type="ORF">HNQ86_002681</name>
</gene>
<accession>A0A841KJF6</accession>
<proteinExistence type="predicted"/>
<dbReference type="AlphaFoldDB" id="A0A841KJF6"/>
<protein>
    <submittedName>
        <fullName evidence="2">Uncharacterized protein</fullName>
    </submittedName>
</protein>
<feature type="region of interest" description="Disordered" evidence="1">
    <location>
        <begin position="58"/>
        <end position="77"/>
    </location>
</feature>
<feature type="compositionally biased region" description="Pro residues" evidence="1">
    <location>
        <begin position="65"/>
        <end position="77"/>
    </location>
</feature>
<dbReference type="Proteomes" id="UP000560000">
    <property type="component" value="Unassembled WGS sequence"/>
</dbReference>
<reference evidence="2 3" key="1">
    <citation type="submission" date="2020-08" db="EMBL/GenBank/DDBJ databases">
        <title>Genomic Encyclopedia of Type Strains, Phase IV (KMG-IV): sequencing the most valuable type-strain genomes for metagenomic binning, comparative biology and taxonomic classification.</title>
        <authorList>
            <person name="Goeker M."/>
        </authorList>
    </citation>
    <scope>NUCLEOTIDE SEQUENCE [LARGE SCALE GENOMIC DNA]</scope>
    <source>
        <strain evidence="2 3">DSM 107085</strain>
    </source>
</reference>
<sequence>MVDTIDLLEVVGRNASLRNGSSSELERTLQVLAASHALRRATATGDLSGLYRELNAGTNQVAQNPPSPSPPPAADPF</sequence>
<evidence type="ECO:0000313" key="2">
    <source>
        <dbReference type="EMBL" id="MBB6185336.1"/>
    </source>
</evidence>
<comment type="caution">
    <text evidence="2">The sequence shown here is derived from an EMBL/GenBank/DDBJ whole genome shotgun (WGS) entry which is preliminary data.</text>
</comment>
<dbReference type="RefSeq" id="WP_152569332.1">
    <property type="nucleotide sequence ID" value="NZ_JACHET010000001.1"/>
</dbReference>